<keyword evidence="6" id="KW-1185">Reference proteome</keyword>
<dbReference type="InterPro" id="IPR018357">
    <property type="entry name" value="Hexapep_transf_CS"/>
</dbReference>
<dbReference type="InterPro" id="IPR001451">
    <property type="entry name" value="Hexapep"/>
</dbReference>
<dbReference type="InterPro" id="IPR050179">
    <property type="entry name" value="Trans_hexapeptide_repeat"/>
</dbReference>
<evidence type="ECO:0000256" key="4">
    <source>
        <dbReference type="ARBA" id="ARBA00023315"/>
    </source>
</evidence>
<comment type="similarity">
    <text evidence="1">Belongs to the transferase hexapeptide repeat family.</text>
</comment>
<dbReference type="CDD" id="cd03358">
    <property type="entry name" value="LbH_WxcM_N_like"/>
    <property type="match status" value="1"/>
</dbReference>
<protein>
    <submittedName>
        <fullName evidence="5">Chloramphenicol acetyltransferase</fullName>
    </submittedName>
</protein>
<dbReference type="RefSeq" id="WP_058451115.1">
    <property type="nucleotide sequence ID" value="NZ_CAAAIB010000017.1"/>
</dbReference>
<evidence type="ECO:0000256" key="2">
    <source>
        <dbReference type="ARBA" id="ARBA00022679"/>
    </source>
</evidence>
<name>A0A0W0WGE4_9GAMM</name>
<dbReference type="GO" id="GO:0016746">
    <property type="term" value="F:acyltransferase activity"/>
    <property type="evidence" value="ECO:0007669"/>
    <property type="project" value="UniProtKB-KW"/>
</dbReference>
<sequence length="164" mass="17552">MNRSVVIHQTADVQSQTIGEGTRIWQFVVILPQAKIGSEVNICSHCFIENDVIIGDRVTIKSGVQLWDGLRIEQDVFIGPNVTFTNDKFPRSKQYPDKFLQTHIKKGASIGAGAVILPGITIGEGAMIGAGAIVTKSVPPYSVVIGVASRIVDHVAVTVDSALS</sequence>
<dbReference type="PANTHER" id="PTHR43300">
    <property type="entry name" value="ACETYLTRANSFERASE"/>
    <property type="match status" value="1"/>
</dbReference>
<dbReference type="PROSITE" id="PS00101">
    <property type="entry name" value="HEXAPEP_TRANSFERASES"/>
    <property type="match status" value="1"/>
</dbReference>
<evidence type="ECO:0000313" key="5">
    <source>
        <dbReference type="EMBL" id="KTD31409.1"/>
    </source>
</evidence>
<dbReference type="Gene3D" id="2.160.10.10">
    <property type="entry name" value="Hexapeptide repeat proteins"/>
    <property type="match status" value="1"/>
</dbReference>
<dbReference type="InterPro" id="IPR011004">
    <property type="entry name" value="Trimer_LpxA-like_sf"/>
</dbReference>
<dbReference type="PANTHER" id="PTHR43300:SF4">
    <property type="entry name" value="ACYL-[ACYL-CARRIER-PROTEIN]--UDP-N-ACETYLGLUCOSAMINE O-ACYLTRANSFERASE"/>
    <property type="match status" value="1"/>
</dbReference>
<evidence type="ECO:0000256" key="1">
    <source>
        <dbReference type="ARBA" id="ARBA00007274"/>
    </source>
</evidence>
<gene>
    <name evidence="5" type="ORF">Lmac_0284</name>
</gene>
<keyword evidence="2 5" id="KW-0808">Transferase</keyword>
<keyword evidence="3" id="KW-0677">Repeat</keyword>
<dbReference type="SUPFAM" id="SSF51161">
    <property type="entry name" value="Trimeric LpxA-like enzymes"/>
    <property type="match status" value="1"/>
</dbReference>
<keyword evidence="4" id="KW-0012">Acyltransferase</keyword>
<dbReference type="EMBL" id="LNYL01000006">
    <property type="protein sequence ID" value="KTD31409.1"/>
    <property type="molecule type" value="Genomic_DNA"/>
</dbReference>
<dbReference type="AlphaFoldDB" id="A0A0W0WGE4"/>
<evidence type="ECO:0000256" key="3">
    <source>
        <dbReference type="ARBA" id="ARBA00022737"/>
    </source>
</evidence>
<accession>A0A0W0WGE4</accession>
<dbReference type="PATRIC" id="fig|466.6.peg.305"/>
<evidence type="ECO:0000313" key="6">
    <source>
        <dbReference type="Proteomes" id="UP000054908"/>
    </source>
</evidence>
<dbReference type="Proteomes" id="UP000054908">
    <property type="component" value="Unassembled WGS sequence"/>
</dbReference>
<dbReference type="STRING" id="466.Lmac_0284"/>
<reference evidence="5 6" key="1">
    <citation type="submission" date="2015-11" db="EMBL/GenBank/DDBJ databases">
        <title>Genomic analysis of 38 Legionella species identifies large and diverse effector repertoires.</title>
        <authorList>
            <person name="Burstein D."/>
            <person name="Amaro F."/>
            <person name="Zusman T."/>
            <person name="Lifshitz Z."/>
            <person name="Cohen O."/>
            <person name="Gilbert J.A."/>
            <person name="Pupko T."/>
            <person name="Shuman H.A."/>
            <person name="Segal G."/>
        </authorList>
    </citation>
    <scope>NUCLEOTIDE SEQUENCE [LARGE SCALE GENOMIC DNA]</scope>
    <source>
        <strain evidence="5 6">PX-1-G2-E2</strain>
    </source>
</reference>
<dbReference type="OrthoDB" id="9800846at2"/>
<organism evidence="5 6">
    <name type="scientific">Legionella maceachernii</name>
    <dbReference type="NCBI Taxonomy" id="466"/>
    <lineage>
        <taxon>Bacteria</taxon>
        <taxon>Pseudomonadati</taxon>
        <taxon>Pseudomonadota</taxon>
        <taxon>Gammaproteobacteria</taxon>
        <taxon>Legionellales</taxon>
        <taxon>Legionellaceae</taxon>
        <taxon>Legionella</taxon>
    </lineage>
</organism>
<dbReference type="Pfam" id="PF00132">
    <property type="entry name" value="Hexapep"/>
    <property type="match status" value="2"/>
</dbReference>
<proteinExistence type="inferred from homology"/>
<comment type="caution">
    <text evidence="5">The sequence shown here is derived from an EMBL/GenBank/DDBJ whole genome shotgun (WGS) entry which is preliminary data.</text>
</comment>